<protein>
    <submittedName>
        <fullName evidence="4">ELKS/Rab6-interacting/CAST family protein</fullName>
    </submittedName>
</protein>
<feature type="compositionally biased region" description="Basic and acidic residues" evidence="2">
    <location>
        <begin position="176"/>
        <end position="191"/>
    </location>
</feature>
<dbReference type="InterPro" id="IPR003892">
    <property type="entry name" value="CUE"/>
</dbReference>
<dbReference type="PANTHER" id="PTHR48459">
    <property type="entry name" value="CUE DOMAIN-CONTAINING PROTEIN"/>
    <property type="match status" value="1"/>
</dbReference>
<name>A0AAV8DJM0_9POAL</name>
<feature type="compositionally biased region" description="Low complexity" evidence="2">
    <location>
        <begin position="439"/>
        <end position="453"/>
    </location>
</feature>
<evidence type="ECO:0000313" key="4">
    <source>
        <dbReference type="EMBL" id="KAJ4769265.1"/>
    </source>
</evidence>
<keyword evidence="5" id="KW-1185">Reference proteome</keyword>
<feature type="compositionally biased region" description="Polar residues" evidence="2">
    <location>
        <begin position="461"/>
        <end position="486"/>
    </location>
</feature>
<reference evidence="4" key="1">
    <citation type="submission" date="2022-08" db="EMBL/GenBank/DDBJ databases">
        <authorList>
            <person name="Marques A."/>
        </authorList>
    </citation>
    <scope>NUCLEOTIDE SEQUENCE</scope>
    <source>
        <strain evidence="4">RhyPub2mFocal</strain>
        <tissue evidence="4">Leaves</tissue>
    </source>
</reference>
<evidence type="ECO:0000313" key="5">
    <source>
        <dbReference type="Proteomes" id="UP001140206"/>
    </source>
</evidence>
<dbReference type="EMBL" id="JAMFTS010000003">
    <property type="protein sequence ID" value="KAJ4769265.1"/>
    <property type="molecule type" value="Genomic_DNA"/>
</dbReference>
<dbReference type="PROSITE" id="PS51140">
    <property type="entry name" value="CUE"/>
    <property type="match status" value="1"/>
</dbReference>
<dbReference type="AlphaFoldDB" id="A0AAV8DJM0"/>
<feature type="compositionally biased region" description="Low complexity" evidence="2">
    <location>
        <begin position="80"/>
        <end position="90"/>
    </location>
</feature>
<feature type="domain" description="CUE" evidence="3">
    <location>
        <begin position="2"/>
        <end position="45"/>
    </location>
</feature>
<feature type="compositionally biased region" description="Polar residues" evidence="2">
    <location>
        <begin position="54"/>
        <end position="66"/>
    </location>
</feature>
<feature type="compositionally biased region" description="Polar residues" evidence="2">
    <location>
        <begin position="133"/>
        <end position="147"/>
    </location>
</feature>
<evidence type="ECO:0000256" key="2">
    <source>
        <dbReference type="SAM" id="MobiDB-lite"/>
    </source>
</evidence>
<feature type="region of interest" description="Disordered" evidence="2">
    <location>
        <begin position="53"/>
        <end position="147"/>
    </location>
</feature>
<dbReference type="Proteomes" id="UP001140206">
    <property type="component" value="Chromosome 3"/>
</dbReference>
<dbReference type="PANTHER" id="PTHR48459:SF1">
    <property type="entry name" value="CUE DOMAIN-CONTAINING PROTEIN"/>
    <property type="match status" value="1"/>
</dbReference>
<gene>
    <name evidence="4" type="ORF">LUZ62_053522</name>
</gene>
<feature type="coiled-coil region" evidence="1">
    <location>
        <begin position="242"/>
        <end position="269"/>
    </location>
</feature>
<organism evidence="4 5">
    <name type="scientific">Rhynchospora pubera</name>
    <dbReference type="NCBI Taxonomy" id="906938"/>
    <lineage>
        <taxon>Eukaryota</taxon>
        <taxon>Viridiplantae</taxon>
        <taxon>Streptophyta</taxon>
        <taxon>Embryophyta</taxon>
        <taxon>Tracheophyta</taxon>
        <taxon>Spermatophyta</taxon>
        <taxon>Magnoliopsida</taxon>
        <taxon>Liliopsida</taxon>
        <taxon>Poales</taxon>
        <taxon>Cyperaceae</taxon>
        <taxon>Cyperoideae</taxon>
        <taxon>Rhynchosporeae</taxon>
        <taxon>Rhynchospora</taxon>
    </lineage>
</organism>
<proteinExistence type="predicted"/>
<feature type="region of interest" description="Disordered" evidence="2">
    <location>
        <begin position="439"/>
        <end position="503"/>
    </location>
</feature>
<dbReference type="CDD" id="cd14279">
    <property type="entry name" value="CUE"/>
    <property type="match status" value="1"/>
</dbReference>
<sequence length="503" mass="55566">MSYLGVFESLRELFPQVDARILKAASIEHANNVDAAIDFILQEVIPSIPEPSYSLENSENKSSLYQASPEGLNKKTEEASTSSISSTPSPVRKFTSDEKGKAVLHSNESELDEGSELYNSIVSTIPPKRNGSHHQVLNNEGLSRSSSESRNWDLSVLIANNRASSQDGQVGNYPDQSRENGGHKVGLKENETDGSNGLNDHHAFESEVNAWSSHSVNAESLEDIVSDAKSSKVNLVFAIEMLTTMLNNVVQLEEKAKSAKEEASTAGQNTLSKVEDLKQMLLRAKEANDMHAGEVFGERSILSTEARELQSRLRSLSDEKNNSLEIIEEINRTLEARLAAAQEEILKAENVRLEREESAHRILKEQEEMMNAIVEESKKLQKEAEENTKLREFLVERGRVVDSLQGEIAVICEDITRLKEIVEGHLPMTKSMLSTISSLSSSYSSSSGPLNKSTSSHKDATNINSNEKTMATQSETSDGDGSNPINKNDGWELFEESWISPEQ</sequence>
<comment type="caution">
    <text evidence="4">The sequence shown here is derived from an EMBL/GenBank/DDBJ whole genome shotgun (WGS) entry which is preliminary data.</text>
</comment>
<accession>A0AAV8DJM0</accession>
<keyword evidence="1" id="KW-0175">Coiled coil</keyword>
<evidence type="ECO:0000256" key="1">
    <source>
        <dbReference type="SAM" id="Coils"/>
    </source>
</evidence>
<dbReference type="GO" id="GO:0043130">
    <property type="term" value="F:ubiquitin binding"/>
    <property type="evidence" value="ECO:0007669"/>
    <property type="project" value="InterPro"/>
</dbReference>
<feature type="coiled-coil region" evidence="1">
    <location>
        <begin position="299"/>
        <end position="383"/>
    </location>
</feature>
<feature type="region of interest" description="Disordered" evidence="2">
    <location>
        <begin position="163"/>
        <end position="195"/>
    </location>
</feature>
<evidence type="ECO:0000259" key="3">
    <source>
        <dbReference type="PROSITE" id="PS51140"/>
    </source>
</evidence>